<reference evidence="2 3" key="1">
    <citation type="submission" date="2019-10" db="EMBL/GenBank/DDBJ databases">
        <title>A soil myxobacterium in the family Polyangiaceae.</title>
        <authorList>
            <person name="Li Y."/>
            <person name="Wang J."/>
        </authorList>
    </citation>
    <scope>NUCLEOTIDE SEQUENCE [LARGE SCALE GENOMIC DNA]</scope>
    <source>
        <strain evidence="2 3">DSM 14734</strain>
    </source>
</reference>
<dbReference type="AlphaFoldDB" id="A0A6N7Q759"/>
<sequence length="100" mass="11290">MVTASPGAIAFAVPRRKKPEKWGRQRVVAPILLDWSGADPDSRGNGMTRLPWVMLRLIRQTPKDPALMFRLLRDAAKAPHPATSSRLRPLRDSRHVRKSC</sequence>
<evidence type="ECO:0000313" key="2">
    <source>
        <dbReference type="EMBL" id="MRG96721.1"/>
    </source>
</evidence>
<dbReference type="RefSeq" id="WP_153823526.1">
    <property type="nucleotide sequence ID" value="NZ_WJIE01000013.1"/>
</dbReference>
<proteinExistence type="predicted"/>
<dbReference type="Proteomes" id="UP000440224">
    <property type="component" value="Unassembled WGS sequence"/>
</dbReference>
<feature type="region of interest" description="Disordered" evidence="1">
    <location>
        <begin position="77"/>
        <end position="100"/>
    </location>
</feature>
<accession>A0A6N7Q759</accession>
<name>A0A6N7Q759_9BACT</name>
<protein>
    <submittedName>
        <fullName evidence="2">Uncharacterized protein</fullName>
    </submittedName>
</protein>
<evidence type="ECO:0000256" key="1">
    <source>
        <dbReference type="SAM" id="MobiDB-lite"/>
    </source>
</evidence>
<comment type="caution">
    <text evidence="2">The sequence shown here is derived from an EMBL/GenBank/DDBJ whole genome shotgun (WGS) entry which is preliminary data.</text>
</comment>
<keyword evidence="3" id="KW-1185">Reference proteome</keyword>
<dbReference type="EMBL" id="WJIE01000013">
    <property type="protein sequence ID" value="MRG96721.1"/>
    <property type="molecule type" value="Genomic_DNA"/>
</dbReference>
<organism evidence="2 3">
    <name type="scientific">Polyangium spumosum</name>
    <dbReference type="NCBI Taxonomy" id="889282"/>
    <lineage>
        <taxon>Bacteria</taxon>
        <taxon>Pseudomonadati</taxon>
        <taxon>Myxococcota</taxon>
        <taxon>Polyangia</taxon>
        <taxon>Polyangiales</taxon>
        <taxon>Polyangiaceae</taxon>
        <taxon>Polyangium</taxon>
    </lineage>
</organism>
<evidence type="ECO:0000313" key="3">
    <source>
        <dbReference type="Proteomes" id="UP000440224"/>
    </source>
</evidence>
<gene>
    <name evidence="2" type="ORF">GF068_33075</name>
</gene>